<gene>
    <name evidence="2" type="ORF">DXG03_008543</name>
</gene>
<dbReference type="InterPro" id="IPR000909">
    <property type="entry name" value="PLipase_C_PInositol-sp_X_dom"/>
</dbReference>
<name>A0A9P7G0E9_9AGAR</name>
<protein>
    <recommendedName>
        <fullName evidence="1">Phosphatidylinositol-specific phospholipase C X domain-containing protein</fullName>
    </recommendedName>
</protein>
<evidence type="ECO:0000259" key="1">
    <source>
        <dbReference type="SMART" id="SM00148"/>
    </source>
</evidence>
<evidence type="ECO:0000313" key="2">
    <source>
        <dbReference type="EMBL" id="KAG5640474.1"/>
    </source>
</evidence>
<dbReference type="InterPro" id="IPR017946">
    <property type="entry name" value="PLC-like_Pdiesterase_TIM-brl"/>
</dbReference>
<organism evidence="2 3">
    <name type="scientific">Asterophora parasitica</name>
    <dbReference type="NCBI Taxonomy" id="117018"/>
    <lineage>
        <taxon>Eukaryota</taxon>
        <taxon>Fungi</taxon>
        <taxon>Dikarya</taxon>
        <taxon>Basidiomycota</taxon>
        <taxon>Agaricomycotina</taxon>
        <taxon>Agaricomycetes</taxon>
        <taxon>Agaricomycetidae</taxon>
        <taxon>Agaricales</taxon>
        <taxon>Tricholomatineae</taxon>
        <taxon>Lyophyllaceae</taxon>
        <taxon>Asterophora</taxon>
    </lineage>
</organism>
<dbReference type="OrthoDB" id="1046782at2759"/>
<dbReference type="Proteomes" id="UP000775547">
    <property type="component" value="Unassembled WGS sequence"/>
</dbReference>
<feature type="domain" description="Phosphatidylinositol-specific phospholipase C X" evidence="1">
    <location>
        <begin position="3"/>
        <end position="137"/>
    </location>
</feature>
<dbReference type="SMART" id="SM00148">
    <property type="entry name" value="PLCXc"/>
    <property type="match status" value="1"/>
</dbReference>
<dbReference type="GO" id="GO:0006629">
    <property type="term" value="P:lipid metabolic process"/>
    <property type="evidence" value="ECO:0007669"/>
    <property type="project" value="InterPro"/>
</dbReference>
<reference evidence="2" key="2">
    <citation type="submission" date="2021-10" db="EMBL/GenBank/DDBJ databases">
        <title>Phylogenomics reveals ancestral predisposition of the termite-cultivated fungus Termitomyces towards a domesticated lifestyle.</title>
        <authorList>
            <person name="Auxier B."/>
            <person name="Grum-Grzhimaylo A."/>
            <person name="Cardenas M.E."/>
            <person name="Lodge J.D."/>
            <person name="Laessoe T."/>
            <person name="Pedersen O."/>
            <person name="Smith M.E."/>
            <person name="Kuyper T.W."/>
            <person name="Franco-Molano E.A."/>
            <person name="Baroni T.J."/>
            <person name="Aanen D.K."/>
        </authorList>
    </citation>
    <scope>NUCLEOTIDE SEQUENCE</scope>
    <source>
        <strain evidence="2">AP01</strain>
        <tissue evidence="2">Mycelium</tissue>
    </source>
</reference>
<sequence length="315" mass="34742">MPDALSLSSLCLPGTHDTYELSTPLGAQLQSGIRVLDVRLAIVKSRLIAYHGVYPQRTPFQEILSTIHDFLTAPATYRETIVMSIKQEDFAKNSSLVFSRLVHEEILNGPGGRDMWYLRNRIPTLGEVRGKVVLFSRFGGNGEGWQDGLEGLGIHPLTWPDSDKSGFSWQCKDTLVKTHDWYNLPSFLAIPEKVALATQVLLPAPNNPPMPILSIAYLSAASFPLALPPTVAKGFGWPKMGLGVEGVNSRFAQWILTHLAGESESQDPGSVAGDNDGPRIRGWALLDFYDEPESALTPLLVECNYRGRRKGEEGW</sequence>
<keyword evidence="3" id="KW-1185">Reference proteome</keyword>
<dbReference type="SUPFAM" id="SSF51695">
    <property type="entry name" value="PLC-like phosphodiesterases"/>
    <property type="match status" value="1"/>
</dbReference>
<dbReference type="InterPro" id="IPR051057">
    <property type="entry name" value="PI-PLC_domain"/>
</dbReference>
<dbReference type="AlphaFoldDB" id="A0A9P7G0E9"/>
<dbReference type="EMBL" id="JABCKV010000698">
    <property type="protein sequence ID" value="KAG5640474.1"/>
    <property type="molecule type" value="Genomic_DNA"/>
</dbReference>
<proteinExistence type="predicted"/>
<dbReference type="PANTHER" id="PTHR13593:SF148">
    <property type="entry name" value="PHOSPHATIDYLINOSITOL-SPECIFIC PHOSPHOLIPASE C X DOMAIN-CONTAINING PROTEIN"/>
    <property type="match status" value="1"/>
</dbReference>
<dbReference type="PANTHER" id="PTHR13593">
    <property type="match status" value="1"/>
</dbReference>
<dbReference type="Pfam" id="PF00388">
    <property type="entry name" value="PI-PLC-X"/>
    <property type="match status" value="1"/>
</dbReference>
<dbReference type="GO" id="GO:0008081">
    <property type="term" value="F:phosphoric diester hydrolase activity"/>
    <property type="evidence" value="ECO:0007669"/>
    <property type="project" value="InterPro"/>
</dbReference>
<evidence type="ECO:0000313" key="3">
    <source>
        <dbReference type="Proteomes" id="UP000775547"/>
    </source>
</evidence>
<accession>A0A9P7G0E9</accession>
<dbReference type="Gene3D" id="3.20.20.190">
    <property type="entry name" value="Phosphatidylinositol (PI) phosphodiesterase"/>
    <property type="match status" value="1"/>
</dbReference>
<comment type="caution">
    <text evidence="2">The sequence shown here is derived from an EMBL/GenBank/DDBJ whole genome shotgun (WGS) entry which is preliminary data.</text>
</comment>
<reference evidence="2" key="1">
    <citation type="submission" date="2020-07" db="EMBL/GenBank/DDBJ databases">
        <authorList>
            <person name="Nieuwenhuis M."/>
            <person name="Van De Peppel L.J.J."/>
        </authorList>
    </citation>
    <scope>NUCLEOTIDE SEQUENCE</scope>
    <source>
        <strain evidence="2">AP01</strain>
        <tissue evidence="2">Mycelium</tissue>
    </source>
</reference>
<dbReference type="PROSITE" id="PS50007">
    <property type="entry name" value="PIPLC_X_DOMAIN"/>
    <property type="match status" value="1"/>
</dbReference>